<reference evidence="4" key="2">
    <citation type="journal article" date="2021" name="PeerJ">
        <title>Extensive microbial diversity within the chicken gut microbiome revealed by metagenomics and culture.</title>
        <authorList>
            <person name="Gilroy R."/>
            <person name="Ravi A."/>
            <person name="Getino M."/>
            <person name="Pursley I."/>
            <person name="Horton D.L."/>
            <person name="Alikhan N.F."/>
            <person name="Baker D."/>
            <person name="Gharbi K."/>
            <person name="Hall N."/>
            <person name="Watson M."/>
            <person name="Adriaenssens E.M."/>
            <person name="Foster-Nyarko E."/>
            <person name="Jarju S."/>
            <person name="Secka A."/>
            <person name="Antonio M."/>
            <person name="Oren A."/>
            <person name="Chaudhuri R.R."/>
            <person name="La Ragione R."/>
            <person name="Hildebrand F."/>
            <person name="Pallen M.J."/>
        </authorList>
    </citation>
    <scope>NUCLEOTIDE SEQUENCE</scope>
    <source>
        <strain evidence="4">CHK180-2868</strain>
    </source>
</reference>
<dbReference type="InterPro" id="IPR029058">
    <property type="entry name" value="AB_hydrolase_fold"/>
</dbReference>
<keyword evidence="2" id="KW-0732">Signal</keyword>
<dbReference type="Gene3D" id="3.40.50.1820">
    <property type="entry name" value="alpha/beta hydrolase"/>
    <property type="match status" value="1"/>
</dbReference>
<gene>
    <name evidence="4" type="ORF">IAB28_06425</name>
</gene>
<evidence type="ECO:0000313" key="5">
    <source>
        <dbReference type="Proteomes" id="UP000824250"/>
    </source>
</evidence>
<dbReference type="Proteomes" id="UP000824250">
    <property type="component" value="Unassembled WGS sequence"/>
</dbReference>
<evidence type="ECO:0000256" key="1">
    <source>
        <dbReference type="SAM" id="MobiDB-lite"/>
    </source>
</evidence>
<dbReference type="InterPro" id="IPR001375">
    <property type="entry name" value="Peptidase_S9_cat"/>
</dbReference>
<evidence type="ECO:0000256" key="2">
    <source>
        <dbReference type="SAM" id="SignalP"/>
    </source>
</evidence>
<proteinExistence type="predicted"/>
<feature type="signal peptide" evidence="2">
    <location>
        <begin position="1"/>
        <end position="22"/>
    </location>
</feature>
<dbReference type="AlphaFoldDB" id="A0A9D1A4Y3"/>
<organism evidence="4 5">
    <name type="scientific">Candidatus Copromonas faecavium</name>
    <name type="common">nom. illeg.</name>
    <dbReference type="NCBI Taxonomy" id="2840740"/>
    <lineage>
        <taxon>Bacteria</taxon>
        <taxon>Bacillati</taxon>
        <taxon>Bacillota</taxon>
        <taxon>Clostridia</taxon>
        <taxon>Lachnospirales</taxon>
        <taxon>Lachnospiraceae</taxon>
        <taxon>Candidatus Copromonas (nom. illeg.)</taxon>
    </lineage>
</organism>
<feature type="region of interest" description="Disordered" evidence="1">
    <location>
        <begin position="24"/>
        <end position="68"/>
    </location>
</feature>
<dbReference type="EMBL" id="DVGC01000034">
    <property type="protein sequence ID" value="HIR05585.1"/>
    <property type="molecule type" value="Genomic_DNA"/>
</dbReference>
<feature type="domain" description="Peptidase S9 prolyl oligopeptidase catalytic" evidence="3">
    <location>
        <begin position="151"/>
        <end position="212"/>
    </location>
</feature>
<sequence>MLFLLIGSVSLLLFGCSSPRYARAQEDSSAPEQSADAVVSPEQGTDLPAPSENGAHSSAASDVSQETDSQVQTGLIAEQILEGETGTIHYSYYLPEGYSDETEYPMVVTMPGYDMMWFGEQSSGANLNWEGFLCWTRLPEDFIVVSAQLTDWRETSANQAIELTEYFLEHFSVDRARVYAAGYSAGGETMSQAVSMRPDLYAAYLHGASQWDGAYEPVAQNGTAVYIFMAEHDEYYGSERARTAYENLYDAYVQAGWTQEDIDSVLQLQIPDGEWFASRGITENYHGGGNVVFKEESVLNWVLSHRKQES</sequence>
<accession>A0A9D1A4Y3</accession>
<feature type="compositionally biased region" description="Polar residues" evidence="1">
    <location>
        <begin position="54"/>
        <end position="68"/>
    </location>
</feature>
<protein>
    <submittedName>
        <fullName evidence="4">Prolyl oligopeptidase family serine peptidase</fullName>
    </submittedName>
</protein>
<dbReference type="Pfam" id="PF00326">
    <property type="entry name" value="Peptidase_S9"/>
    <property type="match status" value="1"/>
</dbReference>
<comment type="caution">
    <text evidence="4">The sequence shown here is derived from an EMBL/GenBank/DDBJ whole genome shotgun (WGS) entry which is preliminary data.</text>
</comment>
<dbReference type="SUPFAM" id="SSF53474">
    <property type="entry name" value="alpha/beta-Hydrolases"/>
    <property type="match status" value="1"/>
</dbReference>
<dbReference type="GO" id="GO:0006508">
    <property type="term" value="P:proteolysis"/>
    <property type="evidence" value="ECO:0007669"/>
    <property type="project" value="InterPro"/>
</dbReference>
<dbReference type="GO" id="GO:0008236">
    <property type="term" value="F:serine-type peptidase activity"/>
    <property type="evidence" value="ECO:0007669"/>
    <property type="project" value="InterPro"/>
</dbReference>
<feature type="chain" id="PRO_5039328067" evidence="2">
    <location>
        <begin position="23"/>
        <end position="310"/>
    </location>
</feature>
<name>A0A9D1A4Y3_9FIRM</name>
<evidence type="ECO:0000259" key="3">
    <source>
        <dbReference type="Pfam" id="PF00326"/>
    </source>
</evidence>
<reference evidence="4" key="1">
    <citation type="submission" date="2020-10" db="EMBL/GenBank/DDBJ databases">
        <authorList>
            <person name="Gilroy R."/>
        </authorList>
    </citation>
    <scope>NUCLEOTIDE SEQUENCE</scope>
    <source>
        <strain evidence="4">CHK180-2868</strain>
    </source>
</reference>
<evidence type="ECO:0000313" key="4">
    <source>
        <dbReference type="EMBL" id="HIR05585.1"/>
    </source>
</evidence>